<feature type="region of interest" description="Disordered" evidence="5">
    <location>
        <begin position="416"/>
        <end position="446"/>
    </location>
</feature>
<feature type="region of interest" description="Disordered" evidence="5">
    <location>
        <begin position="1147"/>
        <end position="1198"/>
    </location>
</feature>
<evidence type="ECO:0000313" key="9">
    <source>
        <dbReference type="Proteomes" id="UP001274830"/>
    </source>
</evidence>
<dbReference type="GO" id="GO:0004177">
    <property type="term" value="F:aminopeptidase activity"/>
    <property type="evidence" value="ECO:0007669"/>
    <property type="project" value="UniProtKB-KW"/>
</dbReference>
<feature type="compositionally biased region" description="Gly residues" evidence="5">
    <location>
        <begin position="1177"/>
        <end position="1189"/>
    </location>
</feature>
<dbReference type="PANTHER" id="PTHR14146">
    <property type="entry name" value="EXOCYST COMPLEX COMPONENT 4"/>
    <property type="match status" value="1"/>
</dbReference>
<organism evidence="8 9">
    <name type="scientific">Recurvomyces mirabilis</name>
    <dbReference type="NCBI Taxonomy" id="574656"/>
    <lineage>
        <taxon>Eukaryota</taxon>
        <taxon>Fungi</taxon>
        <taxon>Dikarya</taxon>
        <taxon>Ascomycota</taxon>
        <taxon>Pezizomycotina</taxon>
        <taxon>Dothideomycetes</taxon>
        <taxon>Dothideomycetidae</taxon>
        <taxon>Mycosphaerellales</taxon>
        <taxon>Teratosphaeriaceae</taxon>
        <taxon>Recurvomyces</taxon>
    </lineage>
</organism>
<keyword evidence="8" id="KW-0378">Hydrolase</keyword>
<dbReference type="GO" id="GO:0090522">
    <property type="term" value="P:vesicle tethering involved in exocytosis"/>
    <property type="evidence" value="ECO:0007669"/>
    <property type="project" value="UniProtKB-UniRule"/>
</dbReference>
<evidence type="ECO:0000256" key="5">
    <source>
        <dbReference type="SAM" id="MobiDB-lite"/>
    </source>
</evidence>
<evidence type="ECO:0000259" key="7">
    <source>
        <dbReference type="Pfam" id="PF20652"/>
    </source>
</evidence>
<proteinExistence type="inferred from homology"/>
<evidence type="ECO:0000256" key="1">
    <source>
        <dbReference type="ARBA" id="ARBA00022448"/>
    </source>
</evidence>
<comment type="function">
    <text evidence="4">Component of the exocyst complex involved in the docking of exocytic vesicles with fusion sites on the plasma membrane.</text>
</comment>
<keyword evidence="9" id="KW-1185">Reference proteome</keyword>
<dbReference type="Proteomes" id="UP001274830">
    <property type="component" value="Unassembled WGS sequence"/>
</dbReference>
<evidence type="ECO:0000256" key="4">
    <source>
        <dbReference type="RuleBase" id="RU367079"/>
    </source>
</evidence>
<feature type="region of interest" description="Disordered" evidence="5">
    <location>
        <begin position="45"/>
        <end position="118"/>
    </location>
</feature>
<accession>A0AAE0WRH6</accession>
<evidence type="ECO:0000256" key="2">
    <source>
        <dbReference type="ARBA" id="ARBA00022483"/>
    </source>
</evidence>
<name>A0AAE0WRH6_9PEZI</name>
<dbReference type="AlphaFoldDB" id="A0AAE0WRH6"/>
<protein>
    <recommendedName>
        <fullName evidence="4">Exocyst complex component Sec8</fullName>
    </recommendedName>
</protein>
<dbReference type="Pfam" id="PF04048">
    <property type="entry name" value="Sec8_N"/>
    <property type="match status" value="1"/>
</dbReference>
<dbReference type="PANTHER" id="PTHR14146:SF0">
    <property type="entry name" value="EXOCYST COMPLEX COMPONENT 4"/>
    <property type="match status" value="1"/>
</dbReference>
<dbReference type="InterPro" id="IPR039682">
    <property type="entry name" value="Sec8/EXOC4"/>
</dbReference>
<dbReference type="GO" id="GO:0000145">
    <property type="term" value="C:exocyst"/>
    <property type="evidence" value="ECO:0007669"/>
    <property type="project" value="UniProtKB-UniRule"/>
</dbReference>
<keyword evidence="8" id="KW-0031">Aminopeptidase</keyword>
<feature type="domain" description="Exocyst complex component Sec8 N-terminal" evidence="6">
    <location>
        <begin position="121"/>
        <end position="260"/>
    </location>
</feature>
<evidence type="ECO:0000256" key="3">
    <source>
        <dbReference type="ARBA" id="ARBA00022927"/>
    </source>
</evidence>
<dbReference type="GO" id="GO:0006904">
    <property type="term" value="P:vesicle docking involved in exocytosis"/>
    <property type="evidence" value="ECO:0007669"/>
    <property type="project" value="InterPro"/>
</dbReference>
<dbReference type="GO" id="GO:0006612">
    <property type="term" value="P:protein targeting to membrane"/>
    <property type="evidence" value="ECO:0007669"/>
    <property type="project" value="UniProtKB-UniRule"/>
</dbReference>
<comment type="caution">
    <text evidence="8">The sequence shown here is derived from an EMBL/GenBank/DDBJ whole genome shotgun (WGS) entry which is preliminary data.</text>
</comment>
<reference evidence="8" key="1">
    <citation type="submission" date="2023-07" db="EMBL/GenBank/DDBJ databases">
        <title>Black Yeasts Isolated from many extreme environments.</title>
        <authorList>
            <person name="Coleine C."/>
            <person name="Stajich J.E."/>
            <person name="Selbmann L."/>
        </authorList>
    </citation>
    <scope>NUCLEOTIDE SEQUENCE</scope>
    <source>
        <strain evidence="8">CCFEE 5485</strain>
    </source>
</reference>
<keyword evidence="8" id="KW-0645">Protease</keyword>
<feature type="compositionally biased region" description="Basic and acidic residues" evidence="5">
    <location>
        <begin position="81"/>
        <end position="93"/>
    </location>
</feature>
<feature type="region of interest" description="Disordered" evidence="5">
    <location>
        <begin position="1"/>
        <end position="26"/>
    </location>
</feature>
<evidence type="ECO:0000313" key="8">
    <source>
        <dbReference type="EMBL" id="KAK3676465.1"/>
    </source>
</evidence>
<evidence type="ECO:0000259" key="6">
    <source>
        <dbReference type="Pfam" id="PF04048"/>
    </source>
</evidence>
<dbReference type="GO" id="GO:0006893">
    <property type="term" value="P:Golgi to plasma membrane transport"/>
    <property type="evidence" value="ECO:0007669"/>
    <property type="project" value="TreeGrafter"/>
</dbReference>
<dbReference type="Pfam" id="PF20652">
    <property type="entry name" value="Sec8_C"/>
    <property type="match status" value="1"/>
</dbReference>
<dbReference type="GO" id="GO:0015031">
    <property type="term" value="P:protein transport"/>
    <property type="evidence" value="ECO:0007669"/>
    <property type="project" value="UniProtKB-KW"/>
</dbReference>
<keyword evidence="3 4" id="KW-0653">Protein transport</keyword>
<sequence>MSYSQRPYANGTTNGNNNGNHHNVSYMNGASLAANSDRLRRFDFETTPDTSADERSRSRGPGGYGGFGAQQQSSQIQAPSHLDRRQANRRSRDQAGYGWDSSRSRSRGAPALRRGPQGNNVDEILRYIGQHWSFMANDSCIPIKVALQLMDPSSLGLADQYDQFQDVHQQLQNALKVIVNEHHQGFNSSIGTFHKIQAAIHASQQRVRTLRASLVQAKESLSTAKPELRTHAASSQSYDQMLQTIADIETLQGIPDLLDAQTNEKRFLGAVTTLQEGLTLIRKPEMEDIGALSELRLRLSNQEQYLSDHLIEELHNHLYLKSPYCEERWKSHSKRDLAESATVSDDDRAMWTFLDGYDGRQEMQEDTTRNPEAGSFYYIQVLVESLNRMGRLEQAVDEIERRLPVELFRVVERSHGEVEQRHPTTMRSAAARKRQQELSAGQGPDGEQRAILEDLLRTLYAKFEAITEGHRVLHDVTAAITRREAHLAHGDTSSVNRSFRELWKLLQSEIRSLLHDHLTITGASGLAGRTNRENDINLNMFRPTPRDKTKKLFRAAETADAKAGGDSDMAIEKEDLMNMLKDSVPGLVNTDLQTSQASRDRLESERVMAEKSATGHKLLVEPRLFNMSTLLPPSLSFLHRLRTIVPASGGVIPSTLTSFLDDFLINVFYPQLDETLLDLCSAATSDAEAFTIDPEWAKFSARPVFKGAVRVLQVIEGVCEMLDALPHEQSFSSLVVGQLSEYYDRCYVWSKGLLQRAASAPGSNGTTAAGGGAENVVMRMRLAADLATAGDINDTIIEILTLDTKPDLEGGDATRDRTVLVEKESALLLNLVRDRQVEEADLINDRKALSALCTMHVSMKWLAAKCQKLRYLSPRAIDMGSADPAANISSANAGGKSKRWTQNTAGSLQHLPGEPTGPYLPLDPTTAPQLDAVVVSFTELSHLLLRTLHVDLRLQLLYGLTQAMSSTYALGQPYNDPDPAILDLAKNLSTYDAAVAPNLMAQQHEFLLNGLEVLAGNAVVSMVKLIPGLDDHGLARLQLNILVLQQTLKTLSPASTTSTAIMPPSGSTNSSSLTKAASFYALPTPPPGLNSNTGCDNILNAGKKNNTFSKDDLEALVRLCWRADREGTTGVGDVEAYVARLRSEGAGAGGAGGAGGAFPKRGVSLSRKRSEQMVRRAGGGTGTGTGTGTGASTPTAGA</sequence>
<dbReference type="InterPro" id="IPR007191">
    <property type="entry name" value="Sec8_exocyst_N"/>
</dbReference>
<feature type="compositionally biased region" description="Low complexity" evidence="5">
    <location>
        <begin position="69"/>
        <end position="80"/>
    </location>
</feature>
<gene>
    <name evidence="8" type="primary">SEC8</name>
    <name evidence="8" type="ORF">LTR78_003741</name>
</gene>
<feature type="domain" description="Exocyst complex component Sec8 middle helical bundle" evidence="7">
    <location>
        <begin position="370"/>
        <end position="635"/>
    </location>
</feature>
<dbReference type="EMBL" id="JAUTXT010000010">
    <property type="protein sequence ID" value="KAK3676465.1"/>
    <property type="molecule type" value="Genomic_DNA"/>
</dbReference>
<comment type="similarity">
    <text evidence="4">Belongs to the SEC8 family.</text>
</comment>
<keyword evidence="1 4" id="KW-0813">Transport</keyword>
<feature type="compositionally biased region" description="Gly residues" evidence="5">
    <location>
        <begin position="1147"/>
        <end position="1156"/>
    </location>
</feature>
<keyword evidence="2 4" id="KW-0268">Exocytosis</keyword>
<dbReference type="InterPro" id="IPR048630">
    <property type="entry name" value="Sec8_M"/>
</dbReference>
<feature type="compositionally biased region" description="Low complexity" evidence="5">
    <location>
        <begin position="10"/>
        <end position="23"/>
    </location>
</feature>